<organism evidence="2 3">
    <name type="scientific">Arthrobacter citreus</name>
    <dbReference type="NCBI Taxonomy" id="1670"/>
    <lineage>
        <taxon>Bacteria</taxon>
        <taxon>Bacillati</taxon>
        <taxon>Actinomycetota</taxon>
        <taxon>Actinomycetes</taxon>
        <taxon>Micrococcales</taxon>
        <taxon>Micrococcaceae</taxon>
        <taxon>Arthrobacter</taxon>
    </lineage>
</organism>
<accession>A0ABZ3A100</accession>
<sequence>MLARKVALDAVVMRPVSVSSALTGSGTGISSREGAVRRSGRASGQDEENDR</sequence>
<keyword evidence="3" id="KW-1185">Reference proteome</keyword>
<protein>
    <submittedName>
        <fullName evidence="2">Uncharacterized protein</fullName>
    </submittedName>
</protein>
<evidence type="ECO:0000256" key="1">
    <source>
        <dbReference type="SAM" id="MobiDB-lite"/>
    </source>
</evidence>
<name>A0ABZ3A100_9MICC</name>
<dbReference type="Proteomes" id="UP001448858">
    <property type="component" value="Chromosome"/>
</dbReference>
<proteinExistence type="predicted"/>
<feature type="compositionally biased region" description="Polar residues" evidence="1">
    <location>
        <begin position="19"/>
        <end position="30"/>
    </location>
</feature>
<reference evidence="2 3" key="1">
    <citation type="submission" date="2024-04" db="EMBL/GenBank/DDBJ databases">
        <title>Arthrobacter sp. from Plains bison fecal sample.</title>
        <authorList>
            <person name="Ruzzini A."/>
        </authorList>
    </citation>
    <scope>NUCLEOTIDE SEQUENCE [LARGE SCALE GENOMIC DNA]</scope>
    <source>
        <strain evidence="2 3">EINP1</strain>
    </source>
</reference>
<evidence type="ECO:0000313" key="3">
    <source>
        <dbReference type="Proteomes" id="UP001448858"/>
    </source>
</evidence>
<gene>
    <name evidence="2" type="ORF">AAE021_14555</name>
</gene>
<dbReference type="RefSeq" id="WP_342025470.1">
    <property type="nucleotide sequence ID" value="NZ_CP151657.1"/>
</dbReference>
<feature type="region of interest" description="Disordered" evidence="1">
    <location>
        <begin position="19"/>
        <end position="51"/>
    </location>
</feature>
<evidence type="ECO:0000313" key="2">
    <source>
        <dbReference type="EMBL" id="WZP17877.1"/>
    </source>
</evidence>
<dbReference type="EMBL" id="CP151657">
    <property type="protein sequence ID" value="WZP17877.1"/>
    <property type="molecule type" value="Genomic_DNA"/>
</dbReference>